<accession>A0A0L0HUR7</accession>
<dbReference type="PANTHER" id="PTHR12774">
    <property type="entry name" value="PEROXISOMAL BIOGENESIS FACTOR 19"/>
    <property type="match status" value="1"/>
</dbReference>
<dbReference type="STRING" id="645134.A0A0L0HUR7"/>
<dbReference type="Pfam" id="PF04614">
    <property type="entry name" value="Pex19"/>
    <property type="match status" value="1"/>
</dbReference>
<dbReference type="PANTHER" id="PTHR12774:SF2">
    <property type="entry name" value="PEROXISOMAL BIOGENESIS FACTOR 19"/>
    <property type="match status" value="1"/>
</dbReference>
<dbReference type="AlphaFoldDB" id="A0A0L0HUR7"/>
<protein>
    <recommendedName>
        <fullName evidence="4">Pex19 protein</fullName>
    </recommendedName>
</protein>
<dbReference type="InParanoid" id="A0A0L0HUR7"/>
<dbReference type="OMA" id="YEPMKEM"/>
<keyword evidence="3" id="KW-1185">Reference proteome</keyword>
<evidence type="ECO:0000256" key="1">
    <source>
        <dbReference type="SAM" id="MobiDB-lite"/>
    </source>
</evidence>
<name>A0A0L0HUR7_SPIPD</name>
<dbReference type="eggNOG" id="KOG3133">
    <property type="taxonomic scope" value="Eukaryota"/>
</dbReference>
<dbReference type="GO" id="GO:0005778">
    <property type="term" value="C:peroxisomal membrane"/>
    <property type="evidence" value="ECO:0007669"/>
    <property type="project" value="TreeGrafter"/>
</dbReference>
<organism evidence="2 3">
    <name type="scientific">Spizellomyces punctatus (strain DAOM BR117)</name>
    <dbReference type="NCBI Taxonomy" id="645134"/>
    <lineage>
        <taxon>Eukaryota</taxon>
        <taxon>Fungi</taxon>
        <taxon>Fungi incertae sedis</taxon>
        <taxon>Chytridiomycota</taxon>
        <taxon>Chytridiomycota incertae sedis</taxon>
        <taxon>Chytridiomycetes</taxon>
        <taxon>Spizellomycetales</taxon>
        <taxon>Spizellomycetaceae</taxon>
        <taxon>Spizellomyces</taxon>
    </lineage>
</organism>
<dbReference type="InterPro" id="IPR006708">
    <property type="entry name" value="Pex19"/>
</dbReference>
<evidence type="ECO:0000313" key="2">
    <source>
        <dbReference type="EMBL" id="KND04847.1"/>
    </source>
</evidence>
<evidence type="ECO:0008006" key="4">
    <source>
        <dbReference type="Google" id="ProtNLM"/>
    </source>
</evidence>
<dbReference type="Gene3D" id="1.20.120.900">
    <property type="entry name" value="Pex19, mPTS binding domain"/>
    <property type="match status" value="1"/>
</dbReference>
<dbReference type="GeneID" id="27684267"/>
<reference evidence="2 3" key="1">
    <citation type="submission" date="2009-08" db="EMBL/GenBank/DDBJ databases">
        <title>The Genome Sequence of Spizellomyces punctatus strain DAOM BR117.</title>
        <authorList>
            <consortium name="The Broad Institute Genome Sequencing Platform"/>
            <person name="Russ C."/>
            <person name="Cuomo C."/>
            <person name="Shea T."/>
            <person name="Young S.K."/>
            <person name="Zeng Q."/>
            <person name="Koehrsen M."/>
            <person name="Haas B."/>
            <person name="Borodovsky M."/>
            <person name="Guigo R."/>
            <person name="Alvarado L."/>
            <person name="Berlin A."/>
            <person name="Bochicchio J."/>
            <person name="Borenstein D."/>
            <person name="Chapman S."/>
            <person name="Chen Z."/>
            <person name="Engels R."/>
            <person name="Freedman E."/>
            <person name="Gellesch M."/>
            <person name="Goldberg J."/>
            <person name="Griggs A."/>
            <person name="Gujja S."/>
            <person name="Heiman D."/>
            <person name="Hepburn T."/>
            <person name="Howarth C."/>
            <person name="Jen D."/>
            <person name="Larson L."/>
            <person name="Lewis B."/>
            <person name="Mehta T."/>
            <person name="Park D."/>
            <person name="Pearson M."/>
            <person name="Roberts A."/>
            <person name="Saif S."/>
            <person name="Shenoy N."/>
            <person name="Sisk P."/>
            <person name="Stolte C."/>
            <person name="Sykes S."/>
            <person name="Thomson T."/>
            <person name="Walk T."/>
            <person name="White J."/>
            <person name="Yandava C."/>
            <person name="Burger G."/>
            <person name="Gray M.W."/>
            <person name="Holland P.W.H."/>
            <person name="King N."/>
            <person name="Lang F.B.F."/>
            <person name="Roger A.J."/>
            <person name="Ruiz-Trillo I."/>
            <person name="Lander E."/>
            <person name="Nusbaum C."/>
        </authorList>
    </citation>
    <scope>NUCLEOTIDE SEQUENCE [LARGE SCALE GENOMIC DNA]</scope>
    <source>
        <strain evidence="2 3">DAOM BR117</strain>
    </source>
</reference>
<dbReference type="Proteomes" id="UP000053201">
    <property type="component" value="Unassembled WGS sequence"/>
</dbReference>
<dbReference type="OrthoDB" id="21292at2759"/>
<sequence>MDGKECGLDPKIMIIRSPWQQHGQIDVSTCGRHLQTRPDRGLQSEKMAAKPTDNVDDLDSYLDDVLDDFTAPPPPVQPAVSSTSVSSSAIADTGFDDDFARQLASNMEQLFKESFGEEGEAANPEINNAMSKLLDTFKELQVASEPGQSSQQQPSSSRDALNPERTPAPKPTQQKSFQETIAQTMHKLRDSSDKVEQQVAEDAKLASLTGGMSEEAMEQMMKELEGMMSSGDFDGMFGGLMDQLMSKELLYEPMKDLATKYPQWLAANESKLSQEEMEKYRRQHEYIVEIVHIYDASTTAETSEEDGKRVADLMQKMQECGNPPDEILQELAPGLEIGADGMPKLPGGPGGQECNIM</sequence>
<proteinExistence type="predicted"/>
<dbReference type="GO" id="GO:0033328">
    <property type="term" value="F:peroxisome membrane targeting sequence binding"/>
    <property type="evidence" value="ECO:0007669"/>
    <property type="project" value="TreeGrafter"/>
</dbReference>
<feature type="region of interest" description="Disordered" evidence="1">
    <location>
        <begin position="142"/>
        <end position="176"/>
    </location>
</feature>
<dbReference type="InterPro" id="IPR038322">
    <property type="entry name" value="Pex19_C_sf"/>
</dbReference>
<dbReference type="GO" id="GO:0045046">
    <property type="term" value="P:protein import into peroxisome membrane"/>
    <property type="evidence" value="ECO:0007669"/>
    <property type="project" value="TreeGrafter"/>
</dbReference>
<evidence type="ECO:0000313" key="3">
    <source>
        <dbReference type="Proteomes" id="UP000053201"/>
    </source>
</evidence>
<feature type="compositionally biased region" description="Low complexity" evidence="1">
    <location>
        <begin position="148"/>
        <end position="157"/>
    </location>
</feature>
<dbReference type="RefSeq" id="XP_016612886.1">
    <property type="nucleotide sequence ID" value="XM_016748874.1"/>
</dbReference>
<gene>
    <name evidence="2" type="ORF">SPPG_00547</name>
</gene>
<dbReference type="EMBL" id="KQ257450">
    <property type="protein sequence ID" value="KND04847.1"/>
    <property type="molecule type" value="Genomic_DNA"/>
</dbReference>
<feature type="region of interest" description="Disordered" evidence="1">
    <location>
        <begin position="34"/>
        <end position="59"/>
    </location>
</feature>
<dbReference type="VEuPathDB" id="FungiDB:SPPG_00547"/>